<dbReference type="InterPro" id="IPR003488">
    <property type="entry name" value="DprA"/>
</dbReference>
<dbReference type="SUPFAM" id="SSF102405">
    <property type="entry name" value="MCP/YpsA-like"/>
    <property type="match status" value="1"/>
</dbReference>
<dbReference type="NCBIfam" id="TIGR00732">
    <property type="entry name" value="dprA"/>
    <property type="match status" value="1"/>
</dbReference>
<feature type="domain" description="Smf/DprA SLOG" evidence="2">
    <location>
        <begin position="79"/>
        <end position="286"/>
    </location>
</feature>
<dbReference type="STRING" id="1121345.SAMN02745217_02495"/>
<keyword evidence="4" id="KW-1185">Reference proteome</keyword>
<reference evidence="3 4" key="1">
    <citation type="submission" date="2016-12" db="EMBL/GenBank/DDBJ databases">
        <authorList>
            <person name="Song W.-J."/>
            <person name="Kurnit D.M."/>
        </authorList>
    </citation>
    <scope>NUCLEOTIDE SEQUENCE [LARGE SCALE GENOMIC DNA]</scope>
    <source>
        <strain evidence="3 4">DSM 12503</strain>
    </source>
</reference>
<evidence type="ECO:0000256" key="1">
    <source>
        <dbReference type="ARBA" id="ARBA00006525"/>
    </source>
</evidence>
<gene>
    <name evidence="3" type="ORF">SAMN02745217_02495</name>
</gene>
<evidence type="ECO:0000259" key="2">
    <source>
        <dbReference type="Pfam" id="PF02481"/>
    </source>
</evidence>
<dbReference type="Proteomes" id="UP000184612">
    <property type="component" value="Unassembled WGS sequence"/>
</dbReference>
<sequence length="363" mass="40425">MTKKEYWYWLCSISELSQKKKEAILSFFSSPEEAFKEKTEAFSRLEILTNKDIERIDNSRKESSVQENYAKLKSKGIYFVTIEDGEYPEKLRNIYESPLGIFYKGKLPAKEGVNIAVIGARNCSDYGREMARSFAKELAKAGVGIISGLAAGIDGAAHDGALMAEGDTFGVLGCGADICYPVENFNLYLKMCMSGGILTEYAPGTQPRAYHFPMRNRIISGMSDGILVVEAREKSGSLITVDYGLEQGKNIYAIPGRPGDILSDGCNNILKMGAKMCTETYDILEDYILTCKKITKGNKKNDKLLEANEKIVYACLSRIPKHLNDIAKEADFPIGELASLLFQLESKNYIKQIRANYYVTDIV</sequence>
<name>A0A1M7YBB6_9FIRM</name>
<dbReference type="InterPro" id="IPR057666">
    <property type="entry name" value="DrpA_SLOG"/>
</dbReference>
<organism evidence="3 4">
    <name type="scientific">Anaerocolumna xylanovorans DSM 12503</name>
    <dbReference type="NCBI Taxonomy" id="1121345"/>
    <lineage>
        <taxon>Bacteria</taxon>
        <taxon>Bacillati</taxon>
        <taxon>Bacillota</taxon>
        <taxon>Clostridia</taxon>
        <taxon>Lachnospirales</taxon>
        <taxon>Lachnospiraceae</taxon>
        <taxon>Anaerocolumna</taxon>
    </lineage>
</organism>
<accession>A0A1M7YBB6</accession>
<dbReference type="Pfam" id="PF02481">
    <property type="entry name" value="DNA_processg_A"/>
    <property type="match status" value="1"/>
</dbReference>
<dbReference type="EMBL" id="FRFD01000007">
    <property type="protein sequence ID" value="SHO49902.1"/>
    <property type="molecule type" value="Genomic_DNA"/>
</dbReference>
<dbReference type="RefSeq" id="WP_073589189.1">
    <property type="nucleotide sequence ID" value="NZ_FRFD01000007.1"/>
</dbReference>
<dbReference type="PANTHER" id="PTHR43022">
    <property type="entry name" value="PROTEIN SMF"/>
    <property type="match status" value="1"/>
</dbReference>
<dbReference type="GO" id="GO:0009294">
    <property type="term" value="P:DNA-mediated transformation"/>
    <property type="evidence" value="ECO:0007669"/>
    <property type="project" value="InterPro"/>
</dbReference>
<proteinExistence type="inferred from homology"/>
<protein>
    <submittedName>
        <fullName evidence="3">DNA processing protein</fullName>
    </submittedName>
</protein>
<dbReference type="AlphaFoldDB" id="A0A1M7YBB6"/>
<dbReference type="OrthoDB" id="9785707at2"/>
<evidence type="ECO:0000313" key="4">
    <source>
        <dbReference type="Proteomes" id="UP000184612"/>
    </source>
</evidence>
<evidence type="ECO:0000313" key="3">
    <source>
        <dbReference type="EMBL" id="SHO49902.1"/>
    </source>
</evidence>
<dbReference type="Gene3D" id="3.40.50.450">
    <property type="match status" value="1"/>
</dbReference>
<comment type="similarity">
    <text evidence="1">Belongs to the DprA/Smf family.</text>
</comment>
<dbReference type="PANTHER" id="PTHR43022:SF1">
    <property type="entry name" value="PROTEIN SMF"/>
    <property type="match status" value="1"/>
</dbReference>